<gene>
    <name evidence="5" type="ORF">BDZ94DRAFT_1247929</name>
</gene>
<dbReference type="PANTHER" id="PTHR13475:SF3">
    <property type="entry name" value="NEUGRIN"/>
    <property type="match status" value="1"/>
</dbReference>
<evidence type="ECO:0000256" key="2">
    <source>
        <dbReference type="ARBA" id="ARBA00010895"/>
    </source>
</evidence>
<keyword evidence="6" id="KW-1185">Reference proteome</keyword>
<dbReference type="InterPro" id="IPR010487">
    <property type="entry name" value="NGRN/Rrg9"/>
</dbReference>
<dbReference type="PANTHER" id="PTHR13475">
    <property type="entry name" value="NEUGRIN"/>
    <property type="match status" value="1"/>
</dbReference>
<comment type="caution">
    <text evidence="5">The sequence shown here is derived from an EMBL/GenBank/DDBJ whole genome shotgun (WGS) entry which is preliminary data.</text>
</comment>
<dbReference type="OrthoDB" id="5578174at2759"/>
<name>A0A9P5YDA2_9AGAR</name>
<protein>
    <recommendedName>
        <fullName evidence="3">Required for respiratory growth protein 9, mitochondrial</fullName>
    </recommendedName>
</protein>
<comment type="function">
    <text evidence="1">Required for respiratory activity and maintenance and expression of the mitochondrial genome.</text>
</comment>
<evidence type="ECO:0000256" key="3">
    <source>
        <dbReference type="ARBA" id="ARBA00013566"/>
    </source>
</evidence>
<evidence type="ECO:0000313" key="6">
    <source>
        <dbReference type="Proteomes" id="UP000807353"/>
    </source>
</evidence>
<evidence type="ECO:0000256" key="4">
    <source>
        <dbReference type="SAM" id="MobiDB-lite"/>
    </source>
</evidence>
<organism evidence="5 6">
    <name type="scientific">Collybia nuda</name>
    <dbReference type="NCBI Taxonomy" id="64659"/>
    <lineage>
        <taxon>Eukaryota</taxon>
        <taxon>Fungi</taxon>
        <taxon>Dikarya</taxon>
        <taxon>Basidiomycota</taxon>
        <taxon>Agaricomycotina</taxon>
        <taxon>Agaricomycetes</taxon>
        <taxon>Agaricomycetidae</taxon>
        <taxon>Agaricales</taxon>
        <taxon>Tricholomatineae</taxon>
        <taxon>Clitocybaceae</taxon>
        <taxon>Collybia</taxon>
    </lineage>
</organism>
<evidence type="ECO:0000256" key="1">
    <source>
        <dbReference type="ARBA" id="ARBA00003548"/>
    </source>
</evidence>
<feature type="compositionally biased region" description="Acidic residues" evidence="4">
    <location>
        <begin position="46"/>
        <end position="61"/>
    </location>
</feature>
<sequence length="207" mass="24226">MPFWSRSISFASCRHTLSRLYSTDISSSSRQKWRLAGVPRPRSILDDDDNGPPVDLTEDNEVVNGARPNTPPPHLRRPPENPTPSEYKTHREVMRKNFPGGWSPPRKLSREAMEGVRQLHRLDPEKFTTPMLALQFKISPEAVRRILKSKWEPSKEKRTRLAEREREERSEFIKLSRVRERIEARRLAEIQKSTKSRSTVHDSFTFE</sequence>
<dbReference type="Pfam" id="PF06413">
    <property type="entry name" value="Neugrin"/>
    <property type="match status" value="1"/>
</dbReference>
<dbReference type="GO" id="GO:0005634">
    <property type="term" value="C:nucleus"/>
    <property type="evidence" value="ECO:0007669"/>
    <property type="project" value="TreeGrafter"/>
</dbReference>
<evidence type="ECO:0000313" key="5">
    <source>
        <dbReference type="EMBL" id="KAF9467868.1"/>
    </source>
</evidence>
<dbReference type="Proteomes" id="UP000807353">
    <property type="component" value="Unassembled WGS sequence"/>
</dbReference>
<accession>A0A9P5YDA2</accession>
<dbReference type="AlphaFoldDB" id="A0A9P5YDA2"/>
<comment type="similarity">
    <text evidence="2">Belongs to the RRG9 family.</text>
</comment>
<reference evidence="5" key="1">
    <citation type="submission" date="2020-11" db="EMBL/GenBank/DDBJ databases">
        <authorList>
            <consortium name="DOE Joint Genome Institute"/>
            <person name="Ahrendt S."/>
            <person name="Riley R."/>
            <person name="Andreopoulos W."/>
            <person name="Labutti K."/>
            <person name="Pangilinan J."/>
            <person name="Ruiz-Duenas F.J."/>
            <person name="Barrasa J.M."/>
            <person name="Sanchez-Garcia M."/>
            <person name="Camarero S."/>
            <person name="Miyauchi S."/>
            <person name="Serrano A."/>
            <person name="Linde D."/>
            <person name="Babiker R."/>
            <person name="Drula E."/>
            <person name="Ayuso-Fernandez I."/>
            <person name="Pacheco R."/>
            <person name="Padilla G."/>
            <person name="Ferreira P."/>
            <person name="Barriuso J."/>
            <person name="Kellner H."/>
            <person name="Castanera R."/>
            <person name="Alfaro M."/>
            <person name="Ramirez L."/>
            <person name="Pisabarro A.G."/>
            <person name="Kuo A."/>
            <person name="Tritt A."/>
            <person name="Lipzen A."/>
            <person name="He G."/>
            <person name="Yan M."/>
            <person name="Ng V."/>
            <person name="Cullen D."/>
            <person name="Martin F."/>
            <person name="Rosso M.-N."/>
            <person name="Henrissat B."/>
            <person name="Hibbett D."/>
            <person name="Martinez A.T."/>
            <person name="Grigoriev I.V."/>
        </authorList>
    </citation>
    <scope>NUCLEOTIDE SEQUENCE</scope>
    <source>
        <strain evidence="5">CBS 247.69</strain>
    </source>
</reference>
<proteinExistence type="inferred from homology"/>
<feature type="region of interest" description="Disordered" evidence="4">
    <location>
        <begin position="30"/>
        <end position="87"/>
    </location>
</feature>
<dbReference type="EMBL" id="MU150235">
    <property type="protein sequence ID" value="KAF9467868.1"/>
    <property type="molecule type" value="Genomic_DNA"/>
</dbReference>